<evidence type="ECO:0000256" key="6">
    <source>
        <dbReference type="RuleBase" id="RU004296"/>
    </source>
</evidence>
<evidence type="ECO:0000256" key="2">
    <source>
        <dbReference type="ARBA" id="ARBA00022670"/>
    </source>
</evidence>
<evidence type="ECO:0000313" key="7">
    <source>
        <dbReference type="EMBL" id="UOF02048.1"/>
    </source>
</evidence>
<dbReference type="PANTHER" id="PTHR15462:SF8">
    <property type="entry name" value="SERINE PROTEASE"/>
    <property type="match status" value="1"/>
</dbReference>
<dbReference type="EMBL" id="CP093442">
    <property type="protein sequence ID" value="UOF02048.1"/>
    <property type="molecule type" value="Genomic_DNA"/>
</dbReference>
<reference evidence="7" key="1">
    <citation type="submission" date="2022-03" db="EMBL/GenBank/DDBJ databases">
        <title>Genome Identification and Characterization of new species Bdellovibrio reynosense LBG001 sp. nov. from a Mexico soil sample.</title>
        <authorList>
            <person name="Camilli A."/>
            <person name="Ajao Y."/>
            <person name="Guo X."/>
        </authorList>
    </citation>
    <scope>NUCLEOTIDE SEQUENCE</scope>
    <source>
        <strain evidence="7">LBG001</strain>
    </source>
</reference>
<sequence>MKRNSFVATISVAVLATFSVGFVNVTPKVIYGDDNRVDVYEVTRSDIRDIADSTVALIPSRDVVNKNNGYFEILTEKYGTQMNLCADEPYYHQPVAANCSGSLVGEDLIATAGHCISASDCINNSYSFVFGFKMTDAKTGPQMISTDDVFTCKEIVAREYTGSQDYALVRLDRAVRGHRVLKLQQTPAQPGDQIYVVGHPAGLPTKVADGAEVRAQNGNYFSSNLDTYGGNSGSAVFNAATNEVVGILVRGAQDFAYDRANKCTRSNVCTNDSCRGEDVTNISYIVQALNQ</sequence>
<evidence type="ECO:0000256" key="3">
    <source>
        <dbReference type="ARBA" id="ARBA00022729"/>
    </source>
</evidence>
<dbReference type="PANTHER" id="PTHR15462">
    <property type="entry name" value="SERINE PROTEASE"/>
    <property type="match status" value="1"/>
</dbReference>
<dbReference type="GO" id="GO:0006508">
    <property type="term" value="P:proteolysis"/>
    <property type="evidence" value="ECO:0007669"/>
    <property type="project" value="UniProtKB-KW"/>
</dbReference>
<protein>
    <recommendedName>
        <fullName evidence="6">Serine protease</fullName>
        <ecNumber evidence="6">3.4.21.-</ecNumber>
    </recommendedName>
</protein>
<evidence type="ECO:0000256" key="1">
    <source>
        <dbReference type="ARBA" id="ARBA00008764"/>
    </source>
</evidence>
<dbReference type="SUPFAM" id="SSF50494">
    <property type="entry name" value="Trypsin-like serine proteases"/>
    <property type="match status" value="1"/>
</dbReference>
<dbReference type="InterPro" id="IPR009003">
    <property type="entry name" value="Peptidase_S1_PA"/>
</dbReference>
<dbReference type="Proteomes" id="UP000830116">
    <property type="component" value="Chromosome"/>
</dbReference>
<dbReference type="Gene3D" id="2.40.10.10">
    <property type="entry name" value="Trypsin-like serine proteases"/>
    <property type="match status" value="2"/>
</dbReference>
<proteinExistence type="inferred from homology"/>
<dbReference type="RefSeq" id="WP_243538666.1">
    <property type="nucleotide sequence ID" value="NZ_CP093442.1"/>
</dbReference>
<dbReference type="InterPro" id="IPR008256">
    <property type="entry name" value="Peptidase_S1B"/>
</dbReference>
<dbReference type="GO" id="GO:0008233">
    <property type="term" value="F:peptidase activity"/>
    <property type="evidence" value="ECO:0007669"/>
    <property type="project" value="UniProtKB-KW"/>
</dbReference>
<dbReference type="PROSITE" id="PS00673">
    <property type="entry name" value="V8_SER"/>
    <property type="match status" value="1"/>
</dbReference>
<keyword evidence="2 6" id="KW-0645">Protease</keyword>
<evidence type="ECO:0000313" key="8">
    <source>
        <dbReference type="Proteomes" id="UP000830116"/>
    </source>
</evidence>
<dbReference type="InterPro" id="IPR043504">
    <property type="entry name" value="Peptidase_S1_PA_chymotrypsin"/>
</dbReference>
<evidence type="ECO:0000256" key="4">
    <source>
        <dbReference type="ARBA" id="ARBA00022801"/>
    </source>
</evidence>
<comment type="similarity">
    <text evidence="1 6">Belongs to the peptidase S1B family.</text>
</comment>
<dbReference type="InterPro" id="IPR050966">
    <property type="entry name" value="Glutamyl_endopeptidase"/>
</dbReference>
<name>A0ABY4CAQ2_9BACT</name>
<keyword evidence="5 6" id="KW-0720">Serine protease</keyword>
<dbReference type="EC" id="3.4.21.-" evidence="6"/>
<dbReference type="InterPro" id="IPR000126">
    <property type="entry name" value="V8_ser_AS"/>
</dbReference>
<evidence type="ECO:0000256" key="5">
    <source>
        <dbReference type="ARBA" id="ARBA00022825"/>
    </source>
</evidence>
<keyword evidence="8" id="KW-1185">Reference proteome</keyword>
<dbReference type="PRINTS" id="PR00839">
    <property type="entry name" value="V8PROTEASE"/>
</dbReference>
<keyword evidence="3" id="KW-0732">Signal</keyword>
<keyword evidence="4 6" id="KW-0378">Hydrolase</keyword>
<organism evidence="7 8">
    <name type="scientific">Bdellovibrio reynosensis</name>
    <dbReference type="NCBI Taxonomy" id="2835041"/>
    <lineage>
        <taxon>Bacteria</taxon>
        <taxon>Pseudomonadati</taxon>
        <taxon>Bdellovibrionota</taxon>
        <taxon>Bdellovibrionia</taxon>
        <taxon>Bdellovibrionales</taxon>
        <taxon>Pseudobdellovibrionaceae</taxon>
        <taxon>Bdellovibrio</taxon>
    </lineage>
</organism>
<gene>
    <name evidence="7" type="ORF">MNR06_03650</name>
</gene>
<accession>A0ABY4CAQ2</accession>
<dbReference type="Pfam" id="PF13365">
    <property type="entry name" value="Trypsin_2"/>
    <property type="match status" value="1"/>
</dbReference>